<evidence type="ECO:0000256" key="2">
    <source>
        <dbReference type="ARBA" id="ARBA00004435"/>
    </source>
</evidence>
<keyword evidence="9" id="KW-0472">Membrane</keyword>
<dbReference type="GO" id="GO:0005634">
    <property type="term" value="C:nucleus"/>
    <property type="evidence" value="ECO:0007669"/>
    <property type="project" value="UniProtKB-ARBA"/>
</dbReference>
<dbReference type="CDD" id="cd06735">
    <property type="entry name" value="PDZ5_MAGI-1_3-like"/>
    <property type="match status" value="1"/>
</dbReference>
<dbReference type="SUPFAM" id="SSF52540">
    <property type="entry name" value="P-loop containing nucleoside triphosphate hydrolases"/>
    <property type="match status" value="1"/>
</dbReference>
<dbReference type="Pfam" id="PF16666">
    <property type="entry name" value="MAGI_u5"/>
    <property type="match status" value="1"/>
</dbReference>
<dbReference type="Gene3D" id="3.30.63.10">
    <property type="entry name" value="Guanylate Kinase phosphate binding domain"/>
    <property type="match status" value="1"/>
</dbReference>
<feature type="domain" description="PDZ" evidence="17">
    <location>
        <begin position="1103"/>
        <end position="1185"/>
    </location>
</feature>
<dbReference type="SMART" id="SM00072">
    <property type="entry name" value="GuKc"/>
    <property type="match status" value="1"/>
</dbReference>
<feature type="region of interest" description="Disordered" evidence="14">
    <location>
        <begin position="1495"/>
        <end position="1515"/>
    </location>
</feature>
<dbReference type="CDD" id="cd06733">
    <property type="entry name" value="PDZ3_MAGI-1_3-like"/>
    <property type="match status" value="1"/>
</dbReference>
<dbReference type="InterPro" id="IPR036020">
    <property type="entry name" value="WW_dom_sf"/>
</dbReference>
<comment type="subcellular location">
    <subcellularLocation>
        <location evidence="2">Cell junction</location>
        <location evidence="2">Tight junction</location>
    </subcellularLocation>
    <subcellularLocation>
        <location evidence="1">Membrane</location>
        <topology evidence="1">Peripheral membrane protein</topology>
    </subcellularLocation>
</comment>
<dbReference type="Gene3D" id="2.20.70.10">
    <property type="match status" value="2"/>
</dbReference>
<keyword evidence="7" id="KW-0067">ATP-binding</keyword>
<reference evidence="18" key="2">
    <citation type="submission" date="2025-08" db="UniProtKB">
        <authorList>
            <consortium name="Ensembl"/>
        </authorList>
    </citation>
    <scope>IDENTIFICATION</scope>
</reference>
<dbReference type="InterPro" id="IPR027417">
    <property type="entry name" value="P-loop_NTPase"/>
</dbReference>
<feature type="region of interest" description="Disordered" evidence="14">
    <location>
        <begin position="1185"/>
        <end position="1480"/>
    </location>
</feature>
<dbReference type="PANTHER" id="PTHR10316:SF77">
    <property type="entry name" value="MEMBRANE-ASSOCIATED GUANYLATE KINASE, WW AND PDZ DOMAIN-CONTAINING PROTEIN 1 ISOFORM X1"/>
    <property type="match status" value="1"/>
</dbReference>
<dbReference type="SMART" id="SM00228">
    <property type="entry name" value="PDZ"/>
    <property type="match status" value="6"/>
</dbReference>
<evidence type="ECO:0000256" key="8">
    <source>
        <dbReference type="ARBA" id="ARBA00022949"/>
    </source>
</evidence>
<feature type="compositionally biased region" description="Basic and acidic residues" evidence="14">
    <location>
        <begin position="1444"/>
        <end position="1479"/>
    </location>
</feature>
<dbReference type="PROSITE" id="PS50106">
    <property type="entry name" value="PDZ"/>
    <property type="match status" value="6"/>
</dbReference>
<dbReference type="Ensembl" id="ENSSAUT00010048690.1">
    <property type="protein sequence ID" value="ENSSAUP00010046324.1"/>
    <property type="gene ID" value="ENSSAUG00010018307.1"/>
</dbReference>
<keyword evidence="5" id="KW-0677">Repeat</keyword>
<evidence type="ECO:0000259" key="16">
    <source>
        <dbReference type="PROSITE" id="PS50052"/>
    </source>
</evidence>
<feature type="compositionally biased region" description="Basic and acidic residues" evidence="14">
    <location>
        <begin position="1320"/>
        <end position="1339"/>
    </location>
</feature>
<dbReference type="InterPro" id="IPR008144">
    <property type="entry name" value="Guanylate_kin-like_dom"/>
</dbReference>
<dbReference type="Proteomes" id="UP000472265">
    <property type="component" value="Chromosome 7"/>
</dbReference>
<feature type="domain" description="WW" evidence="15">
    <location>
        <begin position="337"/>
        <end position="370"/>
    </location>
</feature>
<feature type="compositionally biased region" description="Polar residues" evidence="14">
    <location>
        <begin position="1203"/>
        <end position="1225"/>
    </location>
</feature>
<evidence type="ECO:0000256" key="5">
    <source>
        <dbReference type="ARBA" id="ARBA00022737"/>
    </source>
</evidence>
<feature type="compositionally biased region" description="Pro residues" evidence="14">
    <location>
        <begin position="424"/>
        <end position="433"/>
    </location>
</feature>
<dbReference type="FunFam" id="2.30.42.10:FF:000006">
    <property type="entry name" value="Membrane associated guanylate kinase, WW and PDZ domain containing 1"/>
    <property type="match status" value="1"/>
</dbReference>
<feature type="compositionally biased region" description="Pro residues" evidence="14">
    <location>
        <begin position="758"/>
        <end position="772"/>
    </location>
</feature>
<sequence length="1515" mass="167397">MSKVIQKKNHWITKVNECAVLRDAHGELNVELRGGAENGEFPYIGQVREDAVLYQDGKLCEGELLLDVEGLSVSGLPLYDILGVIECCKGPVRLKTVRQGHRLNKDMKHYLSLRFQKSSPDHELQKIIRANLYRHAVPCTTRPPRDGEVPGVDYNFLSVEDFLELEESGTLLEIGTYDGNYYGTPKPPRQPIIGTVILSDAGSQQSTPKRTKSYNDMQNARVVPADDDDDDQATEMNNSFTGEGVAAPLQPLCLQNGQQTLAEPQVSPEDPLGPLPDNWEMAYTESGELYFIDHNTKTTSWLDPRCRDKASRPLEECDDDVQIIVILRLMLCVFCFSELPPGWERIEDPVYGVYYVDHINRKTQYENPVLEARRRKILEQQQQQQPQPPEGERYIREWIEEHSSAAAPLANYAPNHLETYRDPQVPPTLPPGPAGAKRGKPFFTRNPAELKGTFINTKLKKSRRGFGFTVVGGDEPDEFLQIKSLVLDGPAAVDGKMETGDVIVSVNDTIVLGYTHAQVVKIFQSIPIGSMVDLALCRGYPLPFDPDDPNTSLVTSVAILDKEPIIVNGQETFDSPSNQAGPINGMREPRSHSPSADVTSNSSHGYSSDVVTLASSIATQPELITIHMEKGDKGFGFTIADSLTGGGQRVKQIVDYPRCRGLKEGDILMEVNKRNVQNMSHNQVVDLLSKCPRGSEVTMLVQRGVVPAKRSPKLVHQLERKDSQSSSQHSVCSHRSTHTDSPSHPPSVMPSEAVAPTPAAPTQPLPGLPPQDPADGTLTLQKKPDPFKIWAQSRSMYESRLPDCQEQDIFLWRKDTGFGFRILGGNEPGEPIYIGHIVKYGAADEDGRLRSGDELICVDGTAVVGKSHQLVVQLMQQAAKQGHVNLTVRRKSSGYGVSKGEGDVPPSPASSHHSSTQAPSLTEGKRTPQGSQNSLNTVSSGSGSTSGIGSGGGGGSGSAVVPASLQPYDVEIQRGENEGFGFVIVSSVSRPDAGTTFGRIIEGSPADRCGKLKVGDRILAVNCCSITNKSHSDIVNLIKEAGNTVSLRIIPGDESSNASLLTNAEKIFGLTFDSRLHHGLSLFFSDESLYLSFSVSQDAEFYSVDLERDSKGFGFSLRGGREYNMDLYVLRLAEDGAAVRNGKMRVGDEILEINGESTKNMKHSRAIELIKNGGRRARLVLKRGDGSVPEYDGSSDGHPPTPGAQNTPEVRTLPPNSRYHTSLESSYPPDLHKPSRQEEAARGRDRDRNRDRAGSDQMDYQGRQFNPHHHHTWNNNYSQSTPNQQSLDDSNSSSGNKKSRGRKVKKSESESGISKLLKTLRKDSSGKKAAAAEKLRGRELSSSSSTLDGRSRQQRRGSLDRSPTRKRASSPDRRRAKSMDRRAERAHRDRTPEREHDDGGFLSVTPERKLYERRLLKDSQTPGRVNEAATPERANNNGDSLSLSRERREEGFRMNGTPERRYRMERDSSPESTYSRDELNYAAAPRLKDYYSMMKNNLPEPKRRLYKESPKDLSI</sequence>
<reference evidence="18" key="1">
    <citation type="submission" date="2021-04" db="EMBL/GenBank/DDBJ databases">
        <authorList>
            <consortium name="Wellcome Sanger Institute Data Sharing"/>
        </authorList>
    </citation>
    <scope>NUCLEOTIDE SEQUENCE [LARGE SCALE GENOMIC DNA]</scope>
</reference>
<dbReference type="GO" id="GO:0005923">
    <property type="term" value="C:bicellular tight junction"/>
    <property type="evidence" value="ECO:0007669"/>
    <property type="project" value="UniProtKB-SubCell"/>
</dbReference>
<evidence type="ECO:0000256" key="10">
    <source>
        <dbReference type="ARBA" id="ARBA00058771"/>
    </source>
</evidence>
<dbReference type="Gene3D" id="2.30.42.10">
    <property type="match status" value="6"/>
</dbReference>
<proteinExistence type="predicted"/>
<evidence type="ECO:0000256" key="12">
    <source>
        <dbReference type="ARBA" id="ARBA00078448"/>
    </source>
</evidence>
<feature type="domain" description="PDZ" evidence="17">
    <location>
        <begin position="808"/>
        <end position="890"/>
    </location>
</feature>
<dbReference type="PROSITE" id="PS00856">
    <property type="entry name" value="GUANYLATE_KINASE_1"/>
    <property type="match status" value="1"/>
</dbReference>
<dbReference type="FunFam" id="2.30.42.10:FF:000012">
    <property type="entry name" value="Membrane associated guanylate kinase, WW and PDZ domain containing 1"/>
    <property type="match status" value="1"/>
</dbReference>
<evidence type="ECO:0000259" key="15">
    <source>
        <dbReference type="PROSITE" id="PS50020"/>
    </source>
</evidence>
<evidence type="ECO:0000256" key="3">
    <source>
        <dbReference type="ARBA" id="ARBA00022427"/>
    </source>
</evidence>
<feature type="region of interest" description="Disordered" evidence="14">
    <location>
        <begin position="417"/>
        <end position="442"/>
    </location>
</feature>
<dbReference type="PROSITE" id="PS50052">
    <property type="entry name" value="GUANYLATE_KINASE_2"/>
    <property type="match status" value="1"/>
</dbReference>
<keyword evidence="6" id="KW-0547">Nucleotide-binding</keyword>
<gene>
    <name evidence="18" type="primary">MAGI1</name>
    <name evidence="18" type="synonym">LOC115585712</name>
</gene>
<dbReference type="CDD" id="cd06734">
    <property type="entry name" value="PDZ4_MAGI-1_3-like"/>
    <property type="match status" value="1"/>
</dbReference>
<dbReference type="InterPro" id="IPR001478">
    <property type="entry name" value="PDZ"/>
</dbReference>
<dbReference type="PROSITE" id="PS01159">
    <property type="entry name" value="WW_DOMAIN_1"/>
    <property type="match status" value="2"/>
</dbReference>
<dbReference type="CDD" id="cd00201">
    <property type="entry name" value="WW"/>
    <property type="match status" value="2"/>
</dbReference>
<dbReference type="GO" id="GO:0016020">
    <property type="term" value="C:membrane"/>
    <property type="evidence" value="ECO:0007669"/>
    <property type="project" value="UniProtKB-SubCell"/>
</dbReference>
<feature type="compositionally biased region" description="Basic and acidic residues" evidence="14">
    <location>
        <begin position="1406"/>
        <end position="1417"/>
    </location>
</feature>
<dbReference type="InterPro" id="IPR001202">
    <property type="entry name" value="WW_dom"/>
</dbReference>
<evidence type="ECO:0000256" key="6">
    <source>
        <dbReference type="ARBA" id="ARBA00022741"/>
    </source>
</evidence>
<dbReference type="FunFam" id="2.30.42.10:FF:000042">
    <property type="entry name" value="Membrane-associated guanylate kinase, WW and PDZ domain-containing protein 3 isoform 1"/>
    <property type="match status" value="1"/>
</dbReference>
<evidence type="ECO:0000259" key="17">
    <source>
        <dbReference type="PROSITE" id="PS50106"/>
    </source>
</evidence>
<feature type="compositionally biased region" description="Polar residues" evidence="14">
    <location>
        <begin position="928"/>
        <end position="938"/>
    </location>
</feature>
<dbReference type="Pfam" id="PF00625">
    <property type="entry name" value="Guanylate_kin"/>
    <property type="match status" value="1"/>
</dbReference>
<feature type="domain" description="PDZ" evidence="17">
    <location>
        <begin position="969"/>
        <end position="1053"/>
    </location>
</feature>
<feature type="domain" description="PDZ" evidence="17">
    <location>
        <begin position="17"/>
        <end position="100"/>
    </location>
</feature>
<keyword evidence="4" id="KW-0597">Phosphoprotein</keyword>
<feature type="compositionally biased region" description="Polar residues" evidence="14">
    <location>
        <begin position="592"/>
        <end position="604"/>
    </location>
</feature>
<dbReference type="CDD" id="cd06732">
    <property type="entry name" value="PDZ2_MAGI-1_3-like"/>
    <property type="match status" value="1"/>
</dbReference>
<evidence type="ECO:0000256" key="13">
    <source>
        <dbReference type="ARBA" id="ARBA00079517"/>
    </source>
</evidence>
<dbReference type="InterPro" id="IPR036034">
    <property type="entry name" value="PDZ_sf"/>
</dbReference>
<accession>A0A671X5B3</accession>
<dbReference type="GO" id="GO:0005524">
    <property type="term" value="F:ATP binding"/>
    <property type="evidence" value="ECO:0007669"/>
    <property type="project" value="UniProtKB-KW"/>
</dbReference>
<feature type="domain" description="PDZ" evidence="17">
    <location>
        <begin position="625"/>
        <end position="703"/>
    </location>
</feature>
<feature type="compositionally biased region" description="Low complexity" evidence="14">
    <location>
        <begin position="724"/>
        <end position="742"/>
    </location>
</feature>
<feature type="compositionally biased region" description="Polar residues" evidence="14">
    <location>
        <begin position="1433"/>
        <end position="1443"/>
    </location>
</feature>
<dbReference type="PANTHER" id="PTHR10316">
    <property type="entry name" value="MEMBRANE ASSOCIATED GUANYLATE KINASE-RELATED"/>
    <property type="match status" value="1"/>
</dbReference>
<feature type="compositionally biased region" description="Basic and acidic residues" evidence="14">
    <location>
        <begin position="1230"/>
        <end position="1254"/>
    </location>
</feature>
<protein>
    <recommendedName>
        <fullName evidence="11">Membrane-associated guanylate kinase, WW and PDZ domain-containing protein 1</fullName>
    </recommendedName>
    <alternativeName>
        <fullName evidence="12">BAI1-associated protein 1</fullName>
    </alternativeName>
    <alternativeName>
        <fullName evidence="13">Membrane-associated guanylate kinase inverted 1</fullName>
    </alternativeName>
</protein>
<feature type="domain" description="WW" evidence="15">
    <location>
        <begin position="273"/>
        <end position="306"/>
    </location>
</feature>
<feature type="region of interest" description="Disordered" evidence="14">
    <location>
        <begin position="711"/>
        <end position="782"/>
    </location>
</feature>
<dbReference type="CDD" id="cd06731">
    <property type="entry name" value="PDZ1_MAGI-1_3-like"/>
    <property type="match status" value="1"/>
</dbReference>
<dbReference type="FunFam" id="2.30.42.10:FF:000103">
    <property type="entry name" value="membrane-associated guanylate kinase, WW and PDZ domain-containing protein 1 isoform X2"/>
    <property type="match status" value="1"/>
</dbReference>
<name>A0A671X5B3_SPAAU</name>
<feature type="compositionally biased region" description="Basic and acidic residues" evidence="14">
    <location>
        <begin position="1500"/>
        <end position="1515"/>
    </location>
</feature>
<feature type="compositionally biased region" description="Low complexity" evidence="14">
    <location>
        <begin position="909"/>
        <end position="920"/>
    </location>
</feature>
<evidence type="ECO:0000256" key="4">
    <source>
        <dbReference type="ARBA" id="ARBA00022553"/>
    </source>
</evidence>
<feature type="domain" description="PDZ" evidence="17">
    <location>
        <begin position="456"/>
        <end position="525"/>
    </location>
</feature>
<keyword evidence="8" id="KW-0965">Cell junction</keyword>
<feature type="compositionally biased region" description="Gly residues" evidence="14">
    <location>
        <begin position="944"/>
        <end position="957"/>
    </location>
</feature>
<dbReference type="FunFam" id="3.30.63.10:FF:000003">
    <property type="entry name" value="Membrane-associated guanylate kinase, WW and PDZ domain-containing protein 3 isoform 1"/>
    <property type="match status" value="1"/>
</dbReference>
<evidence type="ECO:0000256" key="11">
    <source>
        <dbReference type="ARBA" id="ARBA00070829"/>
    </source>
</evidence>
<dbReference type="SUPFAM" id="SSF50156">
    <property type="entry name" value="PDZ domain-like"/>
    <property type="match status" value="6"/>
</dbReference>
<dbReference type="FunFam" id="2.30.42.10:FF:000015">
    <property type="entry name" value="Membrane associated guanylate kinase, WW and PDZ domain containing 1"/>
    <property type="match status" value="1"/>
</dbReference>
<dbReference type="CDD" id="cd06730">
    <property type="entry name" value="PDZ0_MAGI-1_3-like"/>
    <property type="match status" value="1"/>
</dbReference>
<dbReference type="SMART" id="SM00456">
    <property type="entry name" value="WW"/>
    <property type="match status" value="2"/>
</dbReference>
<feature type="compositionally biased region" description="Polar residues" evidence="14">
    <location>
        <begin position="1273"/>
        <end position="1289"/>
    </location>
</feature>
<keyword evidence="19" id="KW-1185">Reference proteome</keyword>
<feature type="region of interest" description="Disordered" evidence="14">
    <location>
        <begin position="885"/>
        <end position="960"/>
    </location>
</feature>
<evidence type="ECO:0000256" key="1">
    <source>
        <dbReference type="ARBA" id="ARBA00004170"/>
    </source>
</evidence>
<dbReference type="Pfam" id="PF00397">
    <property type="entry name" value="WW"/>
    <property type="match status" value="2"/>
</dbReference>
<feature type="compositionally biased region" description="Polar residues" evidence="14">
    <location>
        <begin position="570"/>
        <end position="581"/>
    </location>
</feature>
<dbReference type="FunFam" id="2.20.70.10:FF:000002">
    <property type="entry name" value="Membrane-associated guanylate kinase, WW and PDZ domain-containing protein 3 isoform 1"/>
    <property type="match status" value="1"/>
</dbReference>
<feature type="region of interest" description="Disordered" evidence="14">
    <location>
        <begin position="570"/>
        <end position="604"/>
    </location>
</feature>
<dbReference type="PROSITE" id="PS50020">
    <property type="entry name" value="WW_DOMAIN_2"/>
    <property type="match status" value="2"/>
</dbReference>
<evidence type="ECO:0000313" key="19">
    <source>
        <dbReference type="Proteomes" id="UP000472265"/>
    </source>
</evidence>
<dbReference type="InterPro" id="IPR020590">
    <property type="entry name" value="Guanylate_kinase_CS"/>
</dbReference>
<feature type="compositionally biased region" description="Basic and acidic residues" evidence="14">
    <location>
        <begin position="1357"/>
        <end position="1399"/>
    </location>
</feature>
<feature type="domain" description="Guanylate kinase-like" evidence="16">
    <location>
        <begin position="108"/>
        <end position="184"/>
    </location>
</feature>
<evidence type="ECO:0000256" key="9">
    <source>
        <dbReference type="ARBA" id="ARBA00023136"/>
    </source>
</evidence>
<dbReference type="SUPFAM" id="SSF51045">
    <property type="entry name" value="WW domain"/>
    <property type="match status" value="2"/>
</dbReference>
<comment type="function">
    <text evidence="10">Plays a role in coupling actin fibers to cell junctions in endothelial cells, via its interaction with AMOTL2 and CDH5. May regulate acid-induced ASIC3 currents by modulating its expression at the cell surface.</text>
</comment>
<organism evidence="18 19">
    <name type="scientific">Sparus aurata</name>
    <name type="common">Gilthead sea bream</name>
    <dbReference type="NCBI Taxonomy" id="8175"/>
    <lineage>
        <taxon>Eukaryota</taxon>
        <taxon>Metazoa</taxon>
        <taxon>Chordata</taxon>
        <taxon>Craniata</taxon>
        <taxon>Vertebrata</taxon>
        <taxon>Euteleostomi</taxon>
        <taxon>Actinopterygii</taxon>
        <taxon>Neopterygii</taxon>
        <taxon>Teleostei</taxon>
        <taxon>Neoteleostei</taxon>
        <taxon>Acanthomorphata</taxon>
        <taxon>Eupercaria</taxon>
        <taxon>Spariformes</taxon>
        <taxon>Sparidae</taxon>
        <taxon>Sparus</taxon>
    </lineage>
</organism>
<keyword evidence="3" id="KW-0796">Tight junction</keyword>
<evidence type="ECO:0000256" key="14">
    <source>
        <dbReference type="SAM" id="MobiDB-lite"/>
    </source>
</evidence>
<dbReference type="Pfam" id="PF16663">
    <property type="entry name" value="MAGI_u1"/>
    <property type="match status" value="1"/>
</dbReference>
<dbReference type="GeneTree" id="ENSGT00940000155820"/>
<dbReference type="InterPro" id="IPR008145">
    <property type="entry name" value="GK/Ca_channel_bsu"/>
</dbReference>
<dbReference type="Pfam" id="PF00595">
    <property type="entry name" value="PDZ"/>
    <property type="match status" value="5"/>
</dbReference>
<evidence type="ECO:0000313" key="18">
    <source>
        <dbReference type="Ensembl" id="ENSSAUP00010046324.1"/>
    </source>
</evidence>
<reference evidence="18" key="3">
    <citation type="submission" date="2025-09" db="UniProtKB">
        <authorList>
            <consortium name="Ensembl"/>
        </authorList>
    </citation>
    <scope>IDENTIFICATION</scope>
</reference>
<dbReference type="GO" id="GO:0005737">
    <property type="term" value="C:cytoplasm"/>
    <property type="evidence" value="ECO:0007669"/>
    <property type="project" value="UniProtKB-ARBA"/>
</dbReference>
<dbReference type="GO" id="GO:0007165">
    <property type="term" value="P:signal transduction"/>
    <property type="evidence" value="ECO:0007669"/>
    <property type="project" value="TreeGrafter"/>
</dbReference>
<dbReference type="FunFam" id="2.20.70.10:FF:000001">
    <property type="entry name" value="Membrane-associated guanylate kinase, WW and PDZ domain-containing protein 1"/>
    <property type="match status" value="1"/>
</dbReference>
<dbReference type="FunFam" id="2.30.42.10:FF:000005">
    <property type="entry name" value="Membrane associated guanylate kinase, WW and PDZ domain containing 1"/>
    <property type="match status" value="1"/>
</dbReference>
<evidence type="ECO:0000256" key="7">
    <source>
        <dbReference type="ARBA" id="ARBA00022840"/>
    </source>
</evidence>